<dbReference type="InterPro" id="IPR036188">
    <property type="entry name" value="FAD/NAD-bd_sf"/>
</dbReference>
<dbReference type="InterPro" id="IPR006076">
    <property type="entry name" value="FAD-dep_OxRdtase"/>
</dbReference>
<evidence type="ECO:0000256" key="1">
    <source>
        <dbReference type="ARBA" id="ARBA00001974"/>
    </source>
</evidence>
<comment type="cofactor">
    <cofactor evidence="1">
        <name>FAD</name>
        <dbReference type="ChEBI" id="CHEBI:57692"/>
    </cofactor>
</comment>
<dbReference type="RefSeq" id="WP_176355581.1">
    <property type="nucleotide sequence ID" value="NZ_JABWDU010000008.1"/>
</dbReference>
<gene>
    <name evidence="8" type="ORF">HT585_25390</name>
</gene>
<dbReference type="SUPFAM" id="SSF51905">
    <property type="entry name" value="FAD/NAD(P)-binding domain"/>
    <property type="match status" value="1"/>
</dbReference>
<organism evidence="8 9">
    <name type="scientific">Ensifer oleiphilus</name>
    <dbReference type="NCBI Taxonomy" id="2742698"/>
    <lineage>
        <taxon>Bacteria</taxon>
        <taxon>Pseudomonadati</taxon>
        <taxon>Pseudomonadota</taxon>
        <taxon>Alphaproteobacteria</taxon>
        <taxon>Hyphomicrobiales</taxon>
        <taxon>Rhizobiaceae</taxon>
        <taxon>Sinorhizobium/Ensifer group</taxon>
        <taxon>Ensifer</taxon>
    </lineage>
</organism>
<dbReference type="AlphaFoldDB" id="A0A7Y6UQP3"/>
<evidence type="ECO:0000256" key="5">
    <source>
        <dbReference type="ARBA" id="ARBA00023002"/>
    </source>
</evidence>
<dbReference type="PANTHER" id="PTHR42784">
    <property type="entry name" value="PYRANOSE 2-OXIDASE"/>
    <property type="match status" value="1"/>
</dbReference>
<comment type="similarity">
    <text evidence="2">Belongs to the GMC oxidoreductase family.</text>
</comment>
<evidence type="ECO:0000313" key="9">
    <source>
        <dbReference type="Proteomes" id="UP000520198"/>
    </source>
</evidence>
<evidence type="ECO:0000256" key="3">
    <source>
        <dbReference type="ARBA" id="ARBA00022630"/>
    </source>
</evidence>
<name>A0A7Y6UQP3_9HYPH</name>
<dbReference type="GO" id="GO:0016614">
    <property type="term" value="F:oxidoreductase activity, acting on CH-OH group of donors"/>
    <property type="evidence" value="ECO:0007669"/>
    <property type="project" value="InterPro"/>
</dbReference>
<comment type="caution">
    <text evidence="8">The sequence shown here is derived from an EMBL/GenBank/DDBJ whole genome shotgun (WGS) entry which is preliminary data.</text>
</comment>
<keyword evidence="5" id="KW-0560">Oxidoreductase</keyword>
<feature type="domain" description="FAD dependent oxidoreductase" evidence="6">
    <location>
        <begin position="18"/>
        <end position="256"/>
    </location>
</feature>
<accession>A0A7Y6UQP3</accession>
<dbReference type="InterPro" id="IPR007867">
    <property type="entry name" value="GMC_OxRtase_C"/>
</dbReference>
<dbReference type="Pfam" id="PF01266">
    <property type="entry name" value="DAO"/>
    <property type="match status" value="1"/>
</dbReference>
<dbReference type="Gene3D" id="3.50.50.60">
    <property type="entry name" value="FAD/NAD(P)-binding domain"/>
    <property type="match status" value="2"/>
</dbReference>
<evidence type="ECO:0000256" key="4">
    <source>
        <dbReference type="ARBA" id="ARBA00022827"/>
    </source>
</evidence>
<proteinExistence type="inferred from homology"/>
<dbReference type="InterPro" id="IPR051473">
    <property type="entry name" value="P2Ox-like"/>
</dbReference>
<dbReference type="EMBL" id="JABWDU010000008">
    <property type="protein sequence ID" value="NVD42209.1"/>
    <property type="molecule type" value="Genomic_DNA"/>
</dbReference>
<protein>
    <submittedName>
        <fullName evidence="8">GMC family oxidoreductase</fullName>
    </submittedName>
</protein>
<feature type="domain" description="Glucose-methanol-choline oxidoreductase C-terminal" evidence="7">
    <location>
        <begin position="416"/>
        <end position="540"/>
    </location>
</feature>
<evidence type="ECO:0000256" key="2">
    <source>
        <dbReference type="ARBA" id="ARBA00010790"/>
    </source>
</evidence>
<evidence type="ECO:0000313" key="8">
    <source>
        <dbReference type="EMBL" id="NVD42209.1"/>
    </source>
</evidence>
<evidence type="ECO:0000259" key="6">
    <source>
        <dbReference type="Pfam" id="PF01266"/>
    </source>
</evidence>
<keyword evidence="4" id="KW-0274">FAD</keyword>
<keyword evidence="9" id="KW-1185">Reference proteome</keyword>
<evidence type="ECO:0000259" key="7">
    <source>
        <dbReference type="Pfam" id="PF05199"/>
    </source>
</evidence>
<dbReference type="Pfam" id="PF05199">
    <property type="entry name" value="GMC_oxred_C"/>
    <property type="match status" value="1"/>
</dbReference>
<dbReference type="Proteomes" id="UP000520198">
    <property type="component" value="Unassembled WGS sequence"/>
</dbReference>
<sequence length="578" mass="63189">MPIRDLRSAPTGTEFRPDVAIVGGGPVGLTIARELANSRCRVLIIESGGADFEAAQQSLNAVENVGEPIARNGVESPGRGYNGSLSWLNDIAPFELRNRGLGGSTHTWIGKCASFDEIDFERRSWLPVSGWPMTRESLTPALDRAARLLNLGPNFYDERLFGRLHSPPDELGFDRDLLRPFFWQFSHERDQRGEPMRFGRVAAELVAPNIDILTDATVTAIHLDESGRRVASLDLRSVDGVRACVRPEIVVLCAGGIENARLLLASTSVMTGGIGNGRDVVGRYLADHPRSTLLQFDRRDIDIVARHFNFYGLSDEGVTRFYLHGLCLSPDVQRREELVNCAAYPVQIHSPADPWAALKRLMRGDCTRLASDLAVAVGSPAFLAKGTFRRVVQKRGMMHRSDTLRFDVMAEQKLDAESRVTLSDQRDRNGVPLPRVAWRIGPTEVQSVKRLARALSAEFVRNGFPRPNLADWIAADDDSKAAFTDMAHPSCTTRMGSDPATSVVDANAMVHGVDGLFVAGSSIFPTPGHANPTLMTLGLAIRLADHLKTLLEKRSVATLTPRLVAQEAVAAPAPVDGL</sequence>
<keyword evidence="3" id="KW-0285">Flavoprotein</keyword>
<dbReference type="PANTHER" id="PTHR42784:SF1">
    <property type="entry name" value="PYRANOSE 2-OXIDASE"/>
    <property type="match status" value="1"/>
</dbReference>
<reference evidence="8 9" key="1">
    <citation type="submission" date="2020-06" db="EMBL/GenBank/DDBJ databases">
        <authorList>
            <person name="Grouzdev D.S."/>
        </authorList>
    </citation>
    <scope>NUCLEOTIDE SEQUENCE [LARGE SCALE GENOMIC DNA]</scope>
    <source>
        <strain evidence="8 9">HO-A22</strain>
    </source>
</reference>